<accession>A0A0A2EVJ6</accession>
<dbReference type="Proteomes" id="UP000030125">
    <property type="component" value="Unassembled WGS sequence"/>
</dbReference>
<evidence type="ECO:0000313" key="1">
    <source>
        <dbReference type="EMBL" id="KGN81722.1"/>
    </source>
</evidence>
<dbReference type="AlphaFoldDB" id="A0A0A2EVJ6"/>
<dbReference type="OrthoDB" id="7757946at2"/>
<sequence length="544" mass="61068">MSYKKFIAENPFPAETESATKGGPYLWGSSGWCGACSIEDFLPGMRDLRLTHEDARGFLKYVTQFAAANFWYGDREVAAWMYEEPHDNWMDRYGMDAVRIFYHSGHGDMSPDGVFSAPMGSVWDKRDTIRSDRKMSFADEKLRYLFWSTCLSLRTTGGHTPIRTWSKANKGLRMLFGYDTVSYDDANYGAYFGEECRKGRSFKDAFLSASWRIDHRQSPSVCAMGANKAEALARLAKEKAFYQSRVSSHYWAWEWLTPSNKSSRESMALLKEPHNKNTLILAPEMIDDTMLSIIGNKAGLTQRTAASINIDAYGTRIIGTKALRVSLNRAGHVSLELGKANYQNEKQIGESKAHKIAKDFISELGLAKGIKLEQATTYHVVQGGGNTKTEELCEPKVVETLIQFRQEHDSLKSVNSEHGLIAVSVDNDGKITKVFSSLKPIVDEREQVSAPTASAQESTRSRDELFQQKINKIIGSKIYSAMNPDGGTKFPSAKEISELNPTVKIIDEKIGYDFSSNIVKPVHQRDVEIAVGPYAKRYKLRVDL</sequence>
<protein>
    <submittedName>
        <fullName evidence="1">Uncharacterized protein</fullName>
    </submittedName>
</protein>
<name>A0A0A2EVJ6_PORCN</name>
<gene>
    <name evidence="1" type="ORF">HQ35_03520</name>
</gene>
<organism evidence="1 2">
    <name type="scientific">Porphyromonas cangingivalis</name>
    <dbReference type="NCBI Taxonomy" id="36874"/>
    <lineage>
        <taxon>Bacteria</taxon>
        <taxon>Pseudomonadati</taxon>
        <taxon>Bacteroidota</taxon>
        <taxon>Bacteroidia</taxon>
        <taxon>Bacteroidales</taxon>
        <taxon>Porphyromonadaceae</taxon>
        <taxon>Porphyromonas</taxon>
    </lineage>
</organism>
<proteinExistence type="predicted"/>
<reference evidence="1 2" key="1">
    <citation type="submission" date="2014-08" db="EMBL/GenBank/DDBJ databases">
        <title>Porphyromonas cangingivalis strain:COT-109_OH1386 Genome sequencing.</title>
        <authorList>
            <person name="Wallis C."/>
            <person name="Deusch O."/>
            <person name="O'Flynn C."/>
            <person name="Davis I."/>
            <person name="Jospin G."/>
            <person name="Darling A.E."/>
            <person name="Coil D.A."/>
            <person name="Alexiev A."/>
            <person name="Horsfall A."/>
            <person name="Kirkwood N."/>
            <person name="Harris S."/>
            <person name="Eisen J.A."/>
        </authorList>
    </citation>
    <scope>NUCLEOTIDE SEQUENCE [LARGE SCALE GENOMIC DNA]</scope>
    <source>
        <strain evidence="2">COT-109 OH1386</strain>
    </source>
</reference>
<keyword evidence="2" id="KW-1185">Reference proteome</keyword>
<dbReference type="Pfam" id="PF19872">
    <property type="entry name" value="DUF6345"/>
    <property type="match status" value="1"/>
</dbReference>
<dbReference type="InterPro" id="IPR045926">
    <property type="entry name" value="DUF6345"/>
</dbReference>
<dbReference type="RefSeq" id="WP_036851105.1">
    <property type="nucleotide sequence ID" value="NZ_JQJD01000023.1"/>
</dbReference>
<comment type="caution">
    <text evidence="1">The sequence shown here is derived from an EMBL/GenBank/DDBJ whole genome shotgun (WGS) entry which is preliminary data.</text>
</comment>
<dbReference type="EMBL" id="JQJD01000023">
    <property type="protein sequence ID" value="KGN81722.1"/>
    <property type="molecule type" value="Genomic_DNA"/>
</dbReference>
<evidence type="ECO:0000313" key="2">
    <source>
        <dbReference type="Proteomes" id="UP000030125"/>
    </source>
</evidence>